<evidence type="ECO:0000313" key="2">
    <source>
        <dbReference type="EMBL" id="PNX73609.1"/>
    </source>
</evidence>
<reference evidence="2 3" key="1">
    <citation type="journal article" date="2014" name="Am. J. Bot.">
        <title>Genome assembly and annotation for red clover (Trifolium pratense; Fabaceae).</title>
        <authorList>
            <person name="Istvanek J."/>
            <person name="Jaros M."/>
            <person name="Krenek A."/>
            <person name="Repkova J."/>
        </authorList>
    </citation>
    <scope>NUCLEOTIDE SEQUENCE [LARGE SCALE GENOMIC DNA]</scope>
    <source>
        <strain evidence="3">cv. Tatra</strain>
        <tissue evidence="2">Young leaves</tissue>
    </source>
</reference>
<dbReference type="EMBL" id="ASHM01026282">
    <property type="protein sequence ID" value="PNX73609.1"/>
    <property type="molecule type" value="Genomic_DNA"/>
</dbReference>
<keyword evidence="1" id="KW-1133">Transmembrane helix</keyword>
<comment type="caution">
    <text evidence="2">The sequence shown here is derived from an EMBL/GenBank/DDBJ whole genome shotgun (WGS) entry which is preliminary data.</text>
</comment>
<evidence type="ECO:0000313" key="3">
    <source>
        <dbReference type="Proteomes" id="UP000236291"/>
    </source>
</evidence>
<gene>
    <name evidence="2" type="ORF">L195_g029511</name>
</gene>
<keyword evidence="1" id="KW-0472">Membrane</keyword>
<feature type="transmembrane region" description="Helical" evidence="1">
    <location>
        <begin position="50"/>
        <end position="70"/>
    </location>
</feature>
<accession>A0A2K3L511</accession>
<dbReference type="Proteomes" id="UP000236291">
    <property type="component" value="Unassembled WGS sequence"/>
</dbReference>
<organism evidence="2 3">
    <name type="scientific">Trifolium pratense</name>
    <name type="common">Red clover</name>
    <dbReference type="NCBI Taxonomy" id="57577"/>
    <lineage>
        <taxon>Eukaryota</taxon>
        <taxon>Viridiplantae</taxon>
        <taxon>Streptophyta</taxon>
        <taxon>Embryophyta</taxon>
        <taxon>Tracheophyta</taxon>
        <taxon>Spermatophyta</taxon>
        <taxon>Magnoliopsida</taxon>
        <taxon>eudicotyledons</taxon>
        <taxon>Gunneridae</taxon>
        <taxon>Pentapetalae</taxon>
        <taxon>rosids</taxon>
        <taxon>fabids</taxon>
        <taxon>Fabales</taxon>
        <taxon>Fabaceae</taxon>
        <taxon>Papilionoideae</taxon>
        <taxon>50 kb inversion clade</taxon>
        <taxon>NPAAA clade</taxon>
        <taxon>Hologalegina</taxon>
        <taxon>IRL clade</taxon>
        <taxon>Trifolieae</taxon>
        <taxon>Trifolium</taxon>
    </lineage>
</organism>
<keyword evidence="1" id="KW-0812">Transmembrane</keyword>
<reference evidence="2 3" key="2">
    <citation type="journal article" date="2017" name="Front. Plant Sci.">
        <title>Gene Classification and Mining of Molecular Markers Useful in Red Clover (Trifolium pratense) Breeding.</title>
        <authorList>
            <person name="Istvanek J."/>
            <person name="Dluhosova J."/>
            <person name="Dluhos P."/>
            <person name="Patkova L."/>
            <person name="Nedelnik J."/>
            <person name="Repkova J."/>
        </authorList>
    </citation>
    <scope>NUCLEOTIDE SEQUENCE [LARGE SCALE GENOMIC DNA]</scope>
    <source>
        <strain evidence="3">cv. Tatra</strain>
        <tissue evidence="2">Young leaves</tissue>
    </source>
</reference>
<dbReference type="AlphaFoldDB" id="A0A2K3L511"/>
<name>A0A2K3L511_TRIPR</name>
<protein>
    <submittedName>
        <fullName evidence="2">Uncharacterized protein</fullName>
    </submittedName>
</protein>
<proteinExistence type="predicted"/>
<sequence>MLLFFEVFFAFTFLYTMPNRENEAAIEHLGLVTANVVVSNMMISMVDSTIMIVTIVLWVLVLVLDIIFLAKDAFHQLWEKRLYWLPKSEKTLEEQIRIAEEALERARDLRSRAHVFYQEARQR</sequence>
<evidence type="ECO:0000256" key="1">
    <source>
        <dbReference type="SAM" id="Phobius"/>
    </source>
</evidence>